<dbReference type="GO" id="GO:0006412">
    <property type="term" value="P:translation"/>
    <property type="evidence" value="ECO:0007669"/>
    <property type="project" value="InterPro"/>
</dbReference>
<name>A0A1Y2HFF3_9FUNG</name>
<dbReference type="PANTHER" id="PTHR23321:SF26">
    <property type="entry name" value="SMALL RIBOSOMAL SUBUNIT PROTEIN US15M"/>
    <property type="match status" value="1"/>
</dbReference>
<feature type="region of interest" description="Disordered" evidence="5">
    <location>
        <begin position="63"/>
        <end position="85"/>
    </location>
</feature>
<keyword evidence="7" id="KW-1185">Reference proteome</keyword>
<keyword evidence="3 4" id="KW-0687">Ribonucleoprotein</keyword>
<evidence type="ECO:0000256" key="4">
    <source>
        <dbReference type="RuleBase" id="RU003919"/>
    </source>
</evidence>
<dbReference type="Proteomes" id="UP000193411">
    <property type="component" value="Unassembled WGS sequence"/>
</dbReference>
<evidence type="ECO:0000256" key="5">
    <source>
        <dbReference type="SAM" id="MobiDB-lite"/>
    </source>
</evidence>
<dbReference type="GO" id="GO:0005840">
    <property type="term" value="C:ribosome"/>
    <property type="evidence" value="ECO:0007669"/>
    <property type="project" value="UniProtKB-KW"/>
</dbReference>
<reference evidence="6 7" key="1">
    <citation type="submission" date="2016-07" db="EMBL/GenBank/DDBJ databases">
        <title>Pervasive Adenine N6-methylation of Active Genes in Fungi.</title>
        <authorList>
            <consortium name="DOE Joint Genome Institute"/>
            <person name="Mondo S.J."/>
            <person name="Dannebaum R.O."/>
            <person name="Kuo R.C."/>
            <person name="Labutti K."/>
            <person name="Haridas S."/>
            <person name="Kuo A."/>
            <person name="Salamov A."/>
            <person name="Ahrendt S.R."/>
            <person name="Lipzen A."/>
            <person name="Sullivan W."/>
            <person name="Andreopoulos W.B."/>
            <person name="Clum A."/>
            <person name="Lindquist E."/>
            <person name="Daum C."/>
            <person name="Ramamoorthy G.K."/>
            <person name="Gryganskyi A."/>
            <person name="Culley D."/>
            <person name="Magnuson J.K."/>
            <person name="James T.Y."/>
            <person name="O'Malley M.A."/>
            <person name="Stajich J.E."/>
            <person name="Spatafora J.W."/>
            <person name="Visel A."/>
            <person name="Grigoriev I.V."/>
        </authorList>
    </citation>
    <scope>NUCLEOTIDE SEQUENCE [LARGE SCALE GENOMIC DNA]</scope>
    <source>
        <strain evidence="6 7">PL171</strain>
    </source>
</reference>
<dbReference type="AlphaFoldDB" id="A0A1Y2HFF3"/>
<sequence length="284" mass="30991">MQFQLHMQNIIMIRPASFSLSTLAQHSQRRLLASATATGSTATPAAAAAPLIKIQPHLIAPNARTPAEPTASADAPHLGPSLLVTRGPASDQVQHFLTPAERHFLFTMVPKAATSPSWAQHMDATSKTLVMSPHLAQLSPNGTSDLIYNRTKDATSQKVANSPDPFAPPTPDAADVVAERMDMVRRILSLQSGNQAMVTKWNVQRAMELTARKHGDTGSPEVQAAVLTVRINNLKRHLSEGKGKKDKHNARGLQGLESQRTKVLKYLKKRNLKSYYETLHKLGL</sequence>
<gene>
    <name evidence="6" type="ORF">BCR44DRAFT_1514867</name>
</gene>
<evidence type="ECO:0000256" key="1">
    <source>
        <dbReference type="ARBA" id="ARBA00008434"/>
    </source>
</evidence>
<proteinExistence type="inferred from homology"/>
<dbReference type="GO" id="GO:0005737">
    <property type="term" value="C:cytoplasm"/>
    <property type="evidence" value="ECO:0007669"/>
    <property type="project" value="UniProtKB-ARBA"/>
</dbReference>
<dbReference type="CDD" id="cd00353">
    <property type="entry name" value="Ribosomal_S15p_S13e"/>
    <property type="match status" value="1"/>
</dbReference>
<dbReference type="Pfam" id="PF00312">
    <property type="entry name" value="Ribosomal_S15"/>
    <property type="match status" value="1"/>
</dbReference>
<dbReference type="InterPro" id="IPR005290">
    <property type="entry name" value="Ribosomal_uS15_bac-type"/>
</dbReference>
<dbReference type="GO" id="GO:1990904">
    <property type="term" value="C:ribonucleoprotein complex"/>
    <property type="evidence" value="ECO:0007669"/>
    <property type="project" value="UniProtKB-KW"/>
</dbReference>
<evidence type="ECO:0000313" key="6">
    <source>
        <dbReference type="EMBL" id="ORZ33269.1"/>
    </source>
</evidence>
<organism evidence="6 7">
    <name type="scientific">Catenaria anguillulae PL171</name>
    <dbReference type="NCBI Taxonomy" id="765915"/>
    <lineage>
        <taxon>Eukaryota</taxon>
        <taxon>Fungi</taxon>
        <taxon>Fungi incertae sedis</taxon>
        <taxon>Blastocladiomycota</taxon>
        <taxon>Blastocladiomycetes</taxon>
        <taxon>Blastocladiales</taxon>
        <taxon>Catenariaceae</taxon>
        <taxon>Catenaria</taxon>
    </lineage>
</organism>
<protein>
    <recommendedName>
        <fullName evidence="8">Ribosomal protein S15</fullName>
    </recommendedName>
</protein>
<evidence type="ECO:0000313" key="7">
    <source>
        <dbReference type="Proteomes" id="UP000193411"/>
    </source>
</evidence>
<comment type="similarity">
    <text evidence="1 4">Belongs to the universal ribosomal protein uS15 family.</text>
</comment>
<evidence type="ECO:0008006" key="8">
    <source>
        <dbReference type="Google" id="ProtNLM"/>
    </source>
</evidence>
<dbReference type="STRING" id="765915.A0A1Y2HFF3"/>
<dbReference type="InterPro" id="IPR000589">
    <property type="entry name" value="Ribosomal_uS15"/>
</dbReference>
<dbReference type="SMART" id="SM01387">
    <property type="entry name" value="Ribosomal_S15"/>
    <property type="match status" value="1"/>
</dbReference>
<dbReference type="NCBIfam" id="TIGR00952">
    <property type="entry name" value="S15_bact"/>
    <property type="match status" value="1"/>
</dbReference>
<accession>A0A1Y2HFF3</accession>
<dbReference type="GO" id="GO:0003735">
    <property type="term" value="F:structural constituent of ribosome"/>
    <property type="evidence" value="ECO:0007669"/>
    <property type="project" value="InterPro"/>
</dbReference>
<evidence type="ECO:0000256" key="3">
    <source>
        <dbReference type="ARBA" id="ARBA00023274"/>
    </source>
</evidence>
<dbReference type="OrthoDB" id="441444at2759"/>
<comment type="caution">
    <text evidence="6">The sequence shown here is derived from an EMBL/GenBank/DDBJ whole genome shotgun (WGS) entry which is preliminary data.</text>
</comment>
<evidence type="ECO:0000256" key="2">
    <source>
        <dbReference type="ARBA" id="ARBA00022980"/>
    </source>
</evidence>
<keyword evidence="2 4" id="KW-0689">Ribosomal protein</keyword>
<dbReference type="PANTHER" id="PTHR23321">
    <property type="entry name" value="RIBOSOMAL PROTEIN S15, BACTERIAL AND ORGANELLAR"/>
    <property type="match status" value="1"/>
</dbReference>
<dbReference type="SUPFAM" id="SSF47060">
    <property type="entry name" value="S15/NS1 RNA-binding domain"/>
    <property type="match status" value="1"/>
</dbReference>
<dbReference type="Gene3D" id="1.10.287.10">
    <property type="entry name" value="S15/NS1, RNA-binding"/>
    <property type="match status" value="1"/>
</dbReference>
<dbReference type="EMBL" id="MCFL01000037">
    <property type="protein sequence ID" value="ORZ33269.1"/>
    <property type="molecule type" value="Genomic_DNA"/>
</dbReference>
<dbReference type="InterPro" id="IPR009068">
    <property type="entry name" value="uS15_NS1_RNA-bd_sf"/>
</dbReference>